<keyword evidence="1" id="KW-0812">Transmembrane</keyword>
<gene>
    <name evidence="3" type="primary">pbpX</name>
    <name evidence="3" type="ORF">ENSA7_53440</name>
</gene>
<comment type="caution">
    <text evidence="3">The sequence shown here is derived from an EMBL/GenBank/DDBJ whole genome shotgun (WGS) entry which is preliminary data.</text>
</comment>
<name>A0A2S9YDL8_9BACT</name>
<feature type="transmembrane region" description="Helical" evidence="1">
    <location>
        <begin position="418"/>
        <end position="438"/>
    </location>
</feature>
<dbReference type="InterPro" id="IPR050491">
    <property type="entry name" value="AmpC-like"/>
</dbReference>
<proteinExistence type="predicted"/>
<dbReference type="InterPro" id="IPR001466">
    <property type="entry name" value="Beta-lactam-related"/>
</dbReference>
<dbReference type="PANTHER" id="PTHR46825:SF9">
    <property type="entry name" value="BETA-LACTAMASE-RELATED DOMAIN-CONTAINING PROTEIN"/>
    <property type="match status" value="1"/>
</dbReference>
<feature type="transmembrane region" description="Helical" evidence="1">
    <location>
        <begin position="345"/>
        <end position="363"/>
    </location>
</feature>
<feature type="transmembrane region" description="Helical" evidence="1">
    <location>
        <begin position="375"/>
        <end position="398"/>
    </location>
</feature>
<organism evidence="3 4">
    <name type="scientific">Enhygromyxa salina</name>
    <dbReference type="NCBI Taxonomy" id="215803"/>
    <lineage>
        <taxon>Bacteria</taxon>
        <taxon>Pseudomonadati</taxon>
        <taxon>Myxococcota</taxon>
        <taxon>Polyangia</taxon>
        <taxon>Nannocystales</taxon>
        <taxon>Nannocystaceae</taxon>
        <taxon>Enhygromyxa</taxon>
    </lineage>
</organism>
<evidence type="ECO:0000259" key="2">
    <source>
        <dbReference type="Pfam" id="PF00144"/>
    </source>
</evidence>
<accession>A0A2S9YDL8</accession>
<evidence type="ECO:0000313" key="4">
    <source>
        <dbReference type="Proteomes" id="UP000238823"/>
    </source>
</evidence>
<dbReference type="RefSeq" id="WP_244923924.1">
    <property type="nucleotide sequence ID" value="NZ_PVNL01000109.1"/>
</dbReference>
<evidence type="ECO:0000256" key="1">
    <source>
        <dbReference type="SAM" id="Phobius"/>
    </source>
</evidence>
<keyword evidence="1" id="KW-0472">Membrane</keyword>
<dbReference type="InterPro" id="IPR012338">
    <property type="entry name" value="Beta-lactam/transpept-like"/>
</dbReference>
<protein>
    <submittedName>
        <fullName evidence="3">Putative penicillin-binding protein PbpX</fullName>
    </submittedName>
</protein>
<dbReference type="Pfam" id="PF00144">
    <property type="entry name" value="Beta-lactamase"/>
    <property type="match status" value="1"/>
</dbReference>
<dbReference type="AlphaFoldDB" id="A0A2S9YDL8"/>
<feature type="domain" description="Beta-lactamase-related" evidence="2">
    <location>
        <begin position="12"/>
        <end position="317"/>
    </location>
</feature>
<dbReference type="Proteomes" id="UP000238823">
    <property type="component" value="Unassembled WGS sequence"/>
</dbReference>
<sequence>MAEQRLGDPDALDMPGVAYAVVEQGEITEIGAAGVKRLGSDEPIVPETPFVIGSISKSFTAVAVMQLAEAGKLSLDDPISRHLPAFADKPSGAITIRRLLSHTSGFSTFQGHVSGPALSLEKGPIARRAAQLATMDPAYEPGQVWEYSNANYQILGRLIEVVSEQPFPDYIETHILEPIGMDHSFVSDGEIHAAMATGHRPWFWTKRPLEDNRTDLGTAPQGGVVSSASDLARYMAVMMNGETDIISARAKTAMMQPASDTSPFYGLGWFLDPEDGTAWHSGASPGVETLLTMLPKEKKGVVVLVNAASGIGFGETAALQNGITTSALGLDYEGEPSRWVQKATFIFLVLLPLVFLLSIVWAWSHRDDLRAKSGLFGMFSLWFPLLTTLGSALVLVVIVPRLFGVPMATLRVFQPDLALAMIAAAITGVLWALVRLGLAYTGKAADA</sequence>
<dbReference type="EMBL" id="PVNL01000109">
    <property type="protein sequence ID" value="PRQ03204.1"/>
    <property type="molecule type" value="Genomic_DNA"/>
</dbReference>
<keyword evidence="1" id="KW-1133">Transmembrane helix</keyword>
<dbReference type="SUPFAM" id="SSF56601">
    <property type="entry name" value="beta-lactamase/transpeptidase-like"/>
    <property type="match status" value="1"/>
</dbReference>
<dbReference type="PANTHER" id="PTHR46825">
    <property type="entry name" value="D-ALANYL-D-ALANINE-CARBOXYPEPTIDASE/ENDOPEPTIDASE AMPH"/>
    <property type="match status" value="1"/>
</dbReference>
<dbReference type="Gene3D" id="3.40.710.10">
    <property type="entry name" value="DD-peptidase/beta-lactamase superfamily"/>
    <property type="match status" value="1"/>
</dbReference>
<reference evidence="3 4" key="1">
    <citation type="submission" date="2018-03" db="EMBL/GenBank/DDBJ databases">
        <title>Draft Genome Sequences of the Obligatory Marine Myxobacteria Enhygromyxa salina SWB007.</title>
        <authorList>
            <person name="Poehlein A."/>
            <person name="Moghaddam J.A."/>
            <person name="Harms H."/>
            <person name="Alanjari M."/>
            <person name="Koenig G.M."/>
            <person name="Daniel R."/>
            <person name="Schaeberle T.F."/>
        </authorList>
    </citation>
    <scope>NUCLEOTIDE SEQUENCE [LARGE SCALE GENOMIC DNA]</scope>
    <source>
        <strain evidence="3 4">SWB007</strain>
    </source>
</reference>
<evidence type="ECO:0000313" key="3">
    <source>
        <dbReference type="EMBL" id="PRQ03204.1"/>
    </source>
</evidence>